<comment type="similarity">
    <text evidence="2 4">Belongs to the FliE family.</text>
</comment>
<dbReference type="RefSeq" id="WP_160913187.1">
    <property type="nucleotide sequence ID" value="NZ_WMFA01000002.1"/>
</dbReference>
<dbReference type="OrthoDB" id="9812413at2"/>
<comment type="caution">
    <text evidence="6">The sequence shown here is derived from an EMBL/GenBank/DDBJ whole genome shotgun (WGS) entry which is preliminary data.</text>
</comment>
<accession>A0A845FAU8</accession>
<dbReference type="GO" id="GO:0071973">
    <property type="term" value="P:bacterial-type flagellum-dependent cell motility"/>
    <property type="evidence" value="ECO:0007669"/>
    <property type="project" value="InterPro"/>
</dbReference>
<dbReference type="PANTHER" id="PTHR34653:SF1">
    <property type="entry name" value="FLAGELLAR HOOK-BASAL BODY COMPLEX PROTEIN FLIE"/>
    <property type="match status" value="1"/>
</dbReference>
<gene>
    <name evidence="4 6" type="primary">fliE</name>
    <name evidence="6" type="ORF">GLW00_08910</name>
</gene>
<keyword evidence="6" id="KW-0969">Cilium</keyword>
<dbReference type="InterPro" id="IPR001624">
    <property type="entry name" value="FliE"/>
</dbReference>
<reference evidence="6 7" key="1">
    <citation type="submission" date="2019-11" db="EMBL/GenBank/DDBJ databases">
        <title>Genome sequences of 17 halophilic strains isolated from different environments.</title>
        <authorList>
            <person name="Furrow R.E."/>
        </authorList>
    </citation>
    <scope>NUCLEOTIDE SEQUENCE [LARGE SCALE GENOMIC DNA]</scope>
    <source>
        <strain evidence="6 7">SL-4</strain>
    </source>
</reference>
<sequence>MSNPIINTIPLSQPSQTQWKKNISPGEAHATFANQLKDAVAGVNKAQILSNEKTKALARGDINDLHDVMISSQKASITMKTTVEMQSKVVEAYKEIMRMQV</sequence>
<dbReference type="EMBL" id="WMFA01000002">
    <property type="protein sequence ID" value="MYL70971.1"/>
    <property type="molecule type" value="Genomic_DNA"/>
</dbReference>
<organism evidence="6 7">
    <name type="scientific">Halobacillus litoralis</name>
    <dbReference type="NCBI Taxonomy" id="45668"/>
    <lineage>
        <taxon>Bacteria</taxon>
        <taxon>Bacillati</taxon>
        <taxon>Bacillota</taxon>
        <taxon>Bacilli</taxon>
        <taxon>Bacillales</taxon>
        <taxon>Bacillaceae</taxon>
        <taxon>Halobacillus</taxon>
    </lineage>
</organism>
<keyword evidence="6" id="KW-0966">Cell projection</keyword>
<dbReference type="Proteomes" id="UP000450457">
    <property type="component" value="Unassembled WGS sequence"/>
</dbReference>
<keyword evidence="3 4" id="KW-0975">Bacterial flagellum</keyword>
<dbReference type="PANTHER" id="PTHR34653">
    <property type="match status" value="1"/>
</dbReference>
<dbReference type="Pfam" id="PF02049">
    <property type="entry name" value="FliE"/>
    <property type="match status" value="1"/>
</dbReference>
<dbReference type="GO" id="GO:0005198">
    <property type="term" value="F:structural molecule activity"/>
    <property type="evidence" value="ECO:0007669"/>
    <property type="project" value="UniProtKB-UniRule"/>
</dbReference>
<evidence type="ECO:0000256" key="1">
    <source>
        <dbReference type="ARBA" id="ARBA00004117"/>
    </source>
</evidence>
<evidence type="ECO:0000313" key="6">
    <source>
        <dbReference type="EMBL" id="MYL70971.1"/>
    </source>
</evidence>
<proteinExistence type="inferred from homology"/>
<evidence type="ECO:0000256" key="5">
    <source>
        <dbReference type="NCBIfam" id="TIGR00205"/>
    </source>
</evidence>
<evidence type="ECO:0000256" key="2">
    <source>
        <dbReference type="ARBA" id="ARBA00009272"/>
    </source>
</evidence>
<dbReference type="HAMAP" id="MF_00724">
    <property type="entry name" value="FliE"/>
    <property type="match status" value="1"/>
</dbReference>
<name>A0A845FAU8_9BACI</name>
<dbReference type="NCBIfam" id="TIGR00205">
    <property type="entry name" value="fliE"/>
    <property type="match status" value="1"/>
</dbReference>
<keyword evidence="6" id="KW-0282">Flagellum</keyword>
<dbReference type="AlphaFoldDB" id="A0A845FAU8"/>
<comment type="subcellular location">
    <subcellularLocation>
        <location evidence="1 4">Bacterial flagellum basal body</location>
    </subcellularLocation>
</comment>
<dbReference type="GO" id="GO:0003774">
    <property type="term" value="F:cytoskeletal motor activity"/>
    <property type="evidence" value="ECO:0007669"/>
    <property type="project" value="InterPro"/>
</dbReference>
<dbReference type="GeneID" id="78007112"/>
<dbReference type="PRINTS" id="PR01006">
    <property type="entry name" value="FLGHOOKFLIE"/>
</dbReference>
<dbReference type="GO" id="GO:0009425">
    <property type="term" value="C:bacterial-type flagellum basal body"/>
    <property type="evidence" value="ECO:0007669"/>
    <property type="project" value="UniProtKB-SubCell"/>
</dbReference>
<evidence type="ECO:0000256" key="3">
    <source>
        <dbReference type="ARBA" id="ARBA00023143"/>
    </source>
</evidence>
<evidence type="ECO:0000313" key="7">
    <source>
        <dbReference type="Proteomes" id="UP000450457"/>
    </source>
</evidence>
<protein>
    <recommendedName>
        <fullName evidence="4 5">Flagellar hook-basal body complex protein FliE</fullName>
    </recommendedName>
</protein>
<evidence type="ECO:0000256" key="4">
    <source>
        <dbReference type="HAMAP-Rule" id="MF_00724"/>
    </source>
</evidence>